<comment type="caution">
    <text evidence="2">The sequence shown here is derived from an EMBL/GenBank/DDBJ whole genome shotgun (WGS) entry which is preliminary data.</text>
</comment>
<keyword evidence="1" id="KW-1133">Transmembrane helix</keyword>
<accession>A0AA88E098</accession>
<dbReference type="AlphaFoldDB" id="A0AA88E098"/>
<reference evidence="2" key="1">
    <citation type="submission" date="2023-07" db="EMBL/GenBank/DDBJ databases">
        <title>draft genome sequence of fig (Ficus carica).</title>
        <authorList>
            <person name="Takahashi T."/>
            <person name="Nishimura K."/>
        </authorList>
    </citation>
    <scope>NUCLEOTIDE SEQUENCE</scope>
</reference>
<keyword evidence="1" id="KW-0472">Membrane</keyword>
<dbReference type="Proteomes" id="UP001187192">
    <property type="component" value="Unassembled WGS sequence"/>
</dbReference>
<organism evidence="2 3">
    <name type="scientific">Ficus carica</name>
    <name type="common">Common fig</name>
    <dbReference type="NCBI Taxonomy" id="3494"/>
    <lineage>
        <taxon>Eukaryota</taxon>
        <taxon>Viridiplantae</taxon>
        <taxon>Streptophyta</taxon>
        <taxon>Embryophyta</taxon>
        <taxon>Tracheophyta</taxon>
        <taxon>Spermatophyta</taxon>
        <taxon>Magnoliopsida</taxon>
        <taxon>eudicotyledons</taxon>
        <taxon>Gunneridae</taxon>
        <taxon>Pentapetalae</taxon>
        <taxon>rosids</taxon>
        <taxon>fabids</taxon>
        <taxon>Rosales</taxon>
        <taxon>Moraceae</taxon>
        <taxon>Ficeae</taxon>
        <taxon>Ficus</taxon>
    </lineage>
</organism>
<gene>
    <name evidence="2" type="ORF">TIFTF001_034291</name>
</gene>
<proteinExistence type="predicted"/>
<protein>
    <submittedName>
        <fullName evidence="2">Uncharacterized protein</fullName>
    </submittedName>
</protein>
<keyword evidence="1" id="KW-0812">Transmembrane</keyword>
<evidence type="ECO:0000256" key="1">
    <source>
        <dbReference type="SAM" id="Phobius"/>
    </source>
</evidence>
<sequence length="132" mass="14292">MAWPRSEQEEREVVKIVAGGEALNGNGDGELSPSFTLLYVGFSIAGVVISRKVIECYSRVQHTFDYGFSPIYSGMDAWVIVLTPIHTMSPPPLVSAFCHVSGCLDPETLYSPWGTIGVVGIVSGINRTRMGL</sequence>
<keyword evidence="3" id="KW-1185">Reference proteome</keyword>
<evidence type="ECO:0000313" key="2">
    <source>
        <dbReference type="EMBL" id="GMN65228.1"/>
    </source>
</evidence>
<name>A0AA88E098_FICCA</name>
<feature type="transmembrane region" description="Helical" evidence="1">
    <location>
        <begin position="31"/>
        <end position="49"/>
    </location>
</feature>
<evidence type="ECO:0000313" key="3">
    <source>
        <dbReference type="Proteomes" id="UP001187192"/>
    </source>
</evidence>
<dbReference type="EMBL" id="BTGU01000221">
    <property type="protein sequence ID" value="GMN65228.1"/>
    <property type="molecule type" value="Genomic_DNA"/>
</dbReference>